<keyword evidence="2" id="KW-0413">Isomerase</keyword>
<dbReference type="AlphaFoldDB" id="A0A6N4SRP6"/>
<evidence type="ECO:0000313" key="2">
    <source>
        <dbReference type="EMBL" id="ABG59025.1"/>
    </source>
</evidence>
<dbReference type="InterPro" id="IPR005801">
    <property type="entry name" value="ADC_synthase"/>
</dbReference>
<dbReference type="Pfam" id="PF00425">
    <property type="entry name" value="Chorismate_bind"/>
    <property type="match status" value="1"/>
</dbReference>
<dbReference type="Proteomes" id="UP000001822">
    <property type="component" value="Chromosome"/>
</dbReference>
<dbReference type="InterPro" id="IPR015890">
    <property type="entry name" value="Chorismate_C"/>
</dbReference>
<dbReference type="KEGG" id="chu:CHU_1758"/>
<protein>
    <submittedName>
        <fullName evidence="2">Isochorismate synthase</fullName>
        <ecNumber evidence="2">5.4.4.2</ecNumber>
    </submittedName>
</protein>
<gene>
    <name evidence="2" type="primary">entC</name>
    <name evidence="2" type="ordered locus">CHU_1758</name>
</gene>
<dbReference type="GO" id="GO:0008909">
    <property type="term" value="F:isochorismate synthase activity"/>
    <property type="evidence" value="ECO:0007669"/>
    <property type="project" value="UniProtKB-EC"/>
</dbReference>
<organism evidence="2 3">
    <name type="scientific">Cytophaga hutchinsonii (strain ATCC 33406 / DSM 1761 / CIP 103989 / NBRC 15051 / NCIMB 9469 / D465)</name>
    <dbReference type="NCBI Taxonomy" id="269798"/>
    <lineage>
        <taxon>Bacteria</taxon>
        <taxon>Pseudomonadati</taxon>
        <taxon>Bacteroidota</taxon>
        <taxon>Cytophagia</taxon>
        <taxon>Cytophagales</taxon>
        <taxon>Cytophagaceae</taxon>
        <taxon>Cytophaga</taxon>
    </lineage>
</organism>
<dbReference type="RefSeq" id="WP_011585142.1">
    <property type="nucleotide sequence ID" value="NC_008255.1"/>
</dbReference>
<name>A0A6N4SRP6_CYTH3</name>
<sequence>MNSSTIVQTDISSTLCKQDLIKGSLYSALRHSYAIACWSNPESKNWDILIDPQPTLLAENKTPYLHKLPSGFLIAPFKSNAAKYFIQNKIHIQLGDTVNCSAQAGHESTLEDVLQTSRLAKDTSLSLADLLPEKEFLTQSADQDYINGVEAAKEIIVNSELQKVVLARSKDKQVNLANLETVVLNLREHYPLAYIGIFFHPETGLWISATPELLLCTDRNGTFKTVALAGTQKYNPEIPIRDVSWTHKEIEEQALVCRYIINCFKTIRLREYVEQGPRTIQSGSLLHLKTEYTANTSEVNMQELGTTMLQLLHPTSAVCGMPKKPAIDFIERHEQFDRKLFSGYSGPVNMEKETALYVTLRCAQVHANSITLYAGAGITADSVPQKEFEETNLKMNVIGNAFSNL</sequence>
<reference evidence="2 3" key="1">
    <citation type="journal article" date="2007" name="Appl. Environ. Microbiol.">
        <title>Genome sequence of the cellulolytic gliding bacterium Cytophaga hutchinsonii.</title>
        <authorList>
            <person name="Xie G."/>
            <person name="Bruce D.C."/>
            <person name="Challacombe J.F."/>
            <person name="Chertkov O."/>
            <person name="Detter J.C."/>
            <person name="Gilna P."/>
            <person name="Han C.S."/>
            <person name="Lucas S."/>
            <person name="Misra M."/>
            <person name="Myers G.L."/>
            <person name="Richardson P."/>
            <person name="Tapia R."/>
            <person name="Thayer N."/>
            <person name="Thompson L.S."/>
            <person name="Brettin T.S."/>
            <person name="Henrissat B."/>
            <person name="Wilson D.B."/>
            <person name="McBride M.J."/>
        </authorList>
    </citation>
    <scope>NUCLEOTIDE SEQUENCE [LARGE SCALE GENOMIC DNA]</scope>
    <source>
        <strain evidence="3">ATCC 33406 / DSM 1761 / CIP 103989 / NBRC 15051 / NCIMB 9469 / D465</strain>
    </source>
</reference>
<dbReference type="PANTHER" id="PTHR42839">
    <property type="entry name" value="ISOCHORISMATE SYNTHASE ENTC"/>
    <property type="match status" value="1"/>
</dbReference>
<dbReference type="EC" id="5.4.4.2" evidence="2"/>
<dbReference type="SUPFAM" id="SSF56322">
    <property type="entry name" value="ADC synthase"/>
    <property type="match status" value="1"/>
</dbReference>
<dbReference type="EMBL" id="CP000383">
    <property type="protein sequence ID" value="ABG59025.1"/>
    <property type="molecule type" value="Genomic_DNA"/>
</dbReference>
<evidence type="ECO:0000259" key="1">
    <source>
        <dbReference type="Pfam" id="PF00425"/>
    </source>
</evidence>
<evidence type="ECO:0000313" key="3">
    <source>
        <dbReference type="Proteomes" id="UP000001822"/>
    </source>
</evidence>
<dbReference type="OrthoDB" id="9806579at2"/>
<feature type="domain" description="Chorismate-utilising enzyme C-terminal" evidence="1">
    <location>
        <begin position="142"/>
        <end position="394"/>
    </location>
</feature>
<accession>A0A6N4SRP6</accession>
<proteinExistence type="predicted"/>
<keyword evidence="3" id="KW-1185">Reference proteome</keyword>
<dbReference type="PANTHER" id="PTHR42839:SF2">
    <property type="entry name" value="ISOCHORISMATE SYNTHASE ENTC"/>
    <property type="match status" value="1"/>
</dbReference>
<dbReference type="Gene3D" id="3.60.120.10">
    <property type="entry name" value="Anthranilate synthase"/>
    <property type="match status" value="1"/>
</dbReference>